<gene>
    <name evidence="2" type="ORF">METZ01_LOCUS511663</name>
</gene>
<protein>
    <submittedName>
        <fullName evidence="2">Uncharacterized protein</fullName>
    </submittedName>
</protein>
<keyword evidence="1" id="KW-0472">Membrane</keyword>
<evidence type="ECO:0000313" key="2">
    <source>
        <dbReference type="EMBL" id="SVE58809.1"/>
    </source>
</evidence>
<accession>A0A383EQA9</accession>
<feature type="non-terminal residue" evidence="2">
    <location>
        <position position="26"/>
    </location>
</feature>
<reference evidence="2" key="1">
    <citation type="submission" date="2018-05" db="EMBL/GenBank/DDBJ databases">
        <authorList>
            <person name="Lanie J.A."/>
            <person name="Ng W.-L."/>
            <person name="Kazmierczak K.M."/>
            <person name="Andrzejewski T.M."/>
            <person name="Davidsen T.M."/>
            <person name="Wayne K.J."/>
            <person name="Tettelin H."/>
            <person name="Glass J.I."/>
            <person name="Rusch D."/>
            <person name="Podicherti R."/>
            <person name="Tsui H.-C.T."/>
            <person name="Winkler M.E."/>
        </authorList>
    </citation>
    <scope>NUCLEOTIDE SEQUENCE</scope>
</reference>
<keyword evidence="1" id="KW-0812">Transmembrane</keyword>
<dbReference type="EMBL" id="UINC01227781">
    <property type="protein sequence ID" value="SVE58809.1"/>
    <property type="molecule type" value="Genomic_DNA"/>
</dbReference>
<sequence>MTKLRDIDLLSAGVGVVIGMLVLAMG</sequence>
<name>A0A383EQA9_9ZZZZ</name>
<feature type="transmembrane region" description="Helical" evidence="1">
    <location>
        <begin position="7"/>
        <end position="25"/>
    </location>
</feature>
<organism evidence="2">
    <name type="scientific">marine metagenome</name>
    <dbReference type="NCBI Taxonomy" id="408172"/>
    <lineage>
        <taxon>unclassified sequences</taxon>
        <taxon>metagenomes</taxon>
        <taxon>ecological metagenomes</taxon>
    </lineage>
</organism>
<keyword evidence="1" id="KW-1133">Transmembrane helix</keyword>
<proteinExistence type="predicted"/>
<evidence type="ECO:0000256" key="1">
    <source>
        <dbReference type="SAM" id="Phobius"/>
    </source>
</evidence>
<dbReference type="AlphaFoldDB" id="A0A383EQA9"/>